<dbReference type="PANTHER" id="PTHR45657:SF61">
    <property type="entry name" value="CRAL-TRIO DOMAIN-CONTAINING PROTEIN"/>
    <property type="match status" value="1"/>
</dbReference>
<dbReference type="AlphaFoldDB" id="A0A9W7ADW0"/>
<feature type="domain" description="CRAL-TRIO" evidence="2">
    <location>
        <begin position="86"/>
        <end position="191"/>
    </location>
</feature>
<dbReference type="OrthoDB" id="187604at2759"/>
<dbReference type="Proteomes" id="UP001165082">
    <property type="component" value="Unassembled WGS sequence"/>
</dbReference>
<dbReference type="PANTHER" id="PTHR45657">
    <property type="entry name" value="CRAL-TRIO DOMAIN-CONTAINING PROTEIN YKL091C-RELATED"/>
    <property type="match status" value="1"/>
</dbReference>
<dbReference type="InterPro" id="IPR001251">
    <property type="entry name" value="CRAL-TRIO_dom"/>
</dbReference>
<evidence type="ECO:0000313" key="4">
    <source>
        <dbReference type="Proteomes" id="UP001165082"/>
    </source>
</evidence>
<dbReference type="Gene3D" id="3.40.525.10">
    <property type="entry name" value="CRAL-TRIO lipid binding domain"/>
    <property type="match status" value="1"/>
</dbReference>
<comment type="caution">
    <text evidence="3">The sequence shown here is derived from an EMBL/GenBank/DDBJ whole genome shotgun (WGS) entry which is preliminary data.</text>
</comment>
<dbReference type="Pfam" id="PF00650">
    <property type="entry name" value="CRAL_TRIO"/>
    <property type="match status" value="1"/>
</dbReference>
<dbReference type="EMBL" id="BRXZ01001297">
    <property type="protein sequence ID" value="GMH67582.1"/>
    <property type="molecule type" value="Genomic_DNA"/>
</dbReference>
<dbReference type="InterPro" id="IPR051026">
    <property type="entry name" value="PI/PC_transfer"/>
</dbReference>
<proteinExistence type="predicted"/>
<dbReference type="PROSITE" id="PS50191">
    <property type="entry name" value="CRAL_TRIO"/>
    <property type="match status" value="1"/>
</dbReference>
<sequence length="210" mass="23468">MEGIMGNTQIISGDEGEGIQDLARFKGKRLEKALYKSRFGVLKIPQRYITGCMDDRREASRRWLATIAWRKQSSIAPMLSTEPCPNFVSIKRHYPHYYAGRGRSGATVYYEGCGGIDVPTLTGLGITVSDLCRHYVYMTEFCFRVLNSDREDARTITVFDVEGVGVGDVKGVVLEFIKETTAIMQAHYPERSQVRGDGREGGPKVKLESG</sequence>
<reference evidence="3" key="1">
    <citation type="submission" date="2022-07" db="EMBL/GenBank/DDBJ databases">
        <title>Genome analysis of Parmales, a sister group of diatoms, reveals the evolutionary specialization of diatoms from phago-mixotrophs to photoautotrophs.</title>
        <authorList>
            <person name="Ban H."/>
            <person name="Sato S."/>
            <person name="Yoshikawa S."/>
            <person name="Kazumasa Y."/>
            <person name="Nakamura Y."/>
            <person name="Ichinomiya M."/>
            <person name="Saitoh K."/>
            <person name="Sato N."/>
            <person name="Blanc-Mathieu R."/>
            <person name="Endo H."/>
            <person name="Kuwata A."/>
            <person name="Ogata H."/>
        </authorList>
    </citation>
    <scope>NUCLEOTIDE SEQUENCE</scope>
</reference>
<organism evidence="3 4">
    <name type="scientific">Triparma retinervis</name>
    <dbReference type="NCBI Taxonomy" id="2557542"/>
    <lineage>
        <taxon>Eukaryota</taxon>
        <taxon>Sar</taxon>
        <taxon>Stramenopiles</taxon>
        <taxon>Ochrophyta</taxon>
        <taxon>Bolidophyceae</taxon>
        <taxon>Parmales</taxon>
        <taxon>Triparmaceae</taxon>
        <taxon>Triparma</taxon>
    </lineage>
</organism>
<evidence type="ECO:0000313" key="3">
    <source>
        <dbReference type="EMBL" id="GMH67582.1"/>
    </source>
</evidence>
<accession>A0A9W7ADW0</accession>
<gene>
    <name evidence="3" type="ORF">TrRE_jg11909</name>
</gene>
<feature type="region of interest" description="Disordered" evidence="1">
    <location>
        <begin position="190"/>
        <end position="210"/>
    </location>
</feature>
<dbReference type="SUPFAM" id="SSF52087">
    <property type="entry name" value="CRAL/TRIO domain"/>
    <property type="match status" value="1"/>
</dbReference>
<protein>
    <recommendedName>
        <fullName evidence="2">CRAL-TRIO domain-containing protein</fullName>
    </recommendedName>
</protein>
<dbReference type="InterPro" id="IPR036865">
    <property type="entry name" value="CRAL-TRIO_dom_sf"/>
</dbReference>
<evidence type="ECO:0000256" key="1">
    <source>
        <dbReference type="SAM" id="MobiDB-lite"/>
    </source>
</evidence>
<name>A0A9W7ADW0_9STRA</name>
<keyword evidence="4" id="KW-1185">Reference proteome</keyword>
<evidence type="ECO:0000259" key="2">
    <source>
        <dbReference type="PROSITE" id="PS50191"/>
    </source>
</evidence>